<evidence type="ECO:0000313" key="3">
    <source>
        <dbReference type="Proteomes" id="UP001266305"/>
    </source>
</evidence>
<comment type="caution">
    <text evidence="2">The sequence shown here is derived from an EMBL/GenBank/DDBJ whole genome shotgun (WGS) entry which is preliminary data.</text>
</comment>
<feature type="compositionally biased region" description="Low complexity" evidence="1">
    <location>
        <begin position="54"/>
        <end position="71"/>
    </location>
</feature>
<keyword evidence="3" id="KW-1185">Reference proteome</keyword>
<accession>A0ABQ9WI93</accession>
<evidence type="ECO:0000313" key="2">
    <source>
        <dbReference type="EMBL" id="KAK2121026.1"/>
    </source>
</evidence>
<protein>
    <submittedName>
        <fullName evidence="2">Uncharacterized protein</fullName>
    </submittedName>
</protein>
<name>A0ABQ9WI93_SAGOE</name>
<sequence length="165" mass="17728">MGWANQGLQVLLEAGHCDNSRIQPPPQGLALSLRAWDPSWSFEEGGSSFRDGPSAGESAGWEVEAAAATAAPTCGEVSPAQGEDPAFPAQPRERTRPSPPTAFPAQPRKRTRPSPPTAFPAQPKKRTPPSPPSRTVQRAWERTPPLEARTQVPGWAVVVSAVWHQ</sequence>
<dbReference type="Proteomes" id="UP001266305">
    <property type="component" value="Unassembled WGS sequence"/>
</dbReference>
<gene>
    <name evidence="2" type="ORF">P7K49_002412</name>
</gene>
<proteinExistence type="predicted"/>
<feature type="region of interest" description="Disordered" evidence="1">
    <location>
        <begin position="41"/>
        <end position="153"/>
    </location>
</feature>
<organism evidence="2 3">
    <name type="scientific">Saguinus oedipus</name>
    <name type="common">Cotton-top tamarin</name>
    <name type="synonym">Oedipomidas oedipus</name>
    <dbReference type="NCBI Taxonomy" id="9490"/>
    <lineage>
        <taxon>Eukaryota</taxon>
        <taxon>Metazoa</taxon>
        <taxon>Chordata</taxon>
        <taxon>Craniata</taxon>
        <taxon>Vertebrata</taxon>
        <taxon>Euteleostomi</taxon>
        <taxon>Mammalia</taxon>
        <taxon>Eutheria</taxon>
        <taxon>Euarchontoglires</taxon>
        <taxon>Primates</taxon>
        <taxon>Haplorrhini</taxon>
        <taxon>Platyrrhini</taxon>
        <taxon>Cebidae</taxon>
        <taxon>Callitrichinae</taxon>
        <taxon>Saguinus</taxon>
    </lineage>
</organism>
<evidence type="ECO:0000256" key="1">
    <source>
        <dbReference type="SAM" id="MobiDB-lite"/>
    </source>
</evidence>
<dbReference type="EMBL" id="JASSZA010000001">
    <property type="protein sequence ID" value="KAK2121026.1"/>
    <property type="molecule type" value="Genomic_DNA"/>
</dbReference>
<reference evidence="2 3" key="1">
    <citation type="submission" date="2023-05" db="EMBL/GenBank/DDBJ databases">
        <title>B98-5 Cell Line De Novo Hybrid Assembly: An Optical Mapping Approach.</title>
        <authorList>
            <person name="Kananen K."/>
            <person name="Auerbach J.A."/>
            <person name="Kautto E."/>
            <person name="Blachly J.S."/>
        </authorList>
    </citation>
    <scope>NUCLEOTIDE SEQUENCE [LARGE SCALE GENOMIC DNA]</scope>
    <source>
        <strain evidence="2">B95-8</strain>
        <tissue evidence="2">Cell line</tissue>
    </source>
</reference>